<protein>
    <submittedName>
        <fullName evidence="1">Uncharacterized protein</fullName>
    </submittedName>
</protein>
<reference evidence="1 2" key="1">
    <citation type="submission" date="2024-01" db="EMBL/GenBank/DDBJ databases">
        <authorList>
            <person name="Waweru B."/>
        </authorList>
    </citation>
    <scope>NUCLEOTIDE SEQUENCE [LARGE SCALE GENOMIC DNA]</scope>
</reference>
<dbReference type="AlphaFoldDB" id="A0AAV1R1W8"/>
<organism evidence="1 2">
    <name type="scientific">Dovyalis caffra</name>
    <dbReference type="NCBI Taxonomy" id="77055"/>
    <lineage>
        <taxon>Eukaryota</taxon>
        <taxon>Viridiplantae</taxon>
        <taxon>Streptophyta</taxon>
        <taxon>Embryophyta</taxon>
        <taxon>Tracheophyta</taxon>
        <taxon>Spermatophyta</taxon>
        <taxon>Magnoliopsida</taxon>
        <taxon>eudicotyledons</taxon>
        <taxon>Gunneridae</taxon>
        <taxon>Pentapetalae</taxon>
        <taxon>rosids</taxon>
        <taxon>fabids</taxon>
        <taxon>Malpighiales</taxon>
        <taxon>Salicaceae</taxon>
        <taxon>Flacourtieae</taxon>
        <taxon>Dovyalis</taxon>
    </lineage>
</organism>
<dbReference type="EMBL" id="CAWUPB010000851">
    <property type="protein sequence ID" value="CAK7327289.1"/>
    <property type="molecule type" value="Genomic_DNA"/>
</dbReference>
<keyword evidence="2" id="KW-1185">Reference proteome</keyword>
<evidence type="ECO:0000313" key="1">
    <source>
        <dbReference type="EMBL" id="CAK7327289.1"/>
    </source>
</evidence>
<sequence length="78" mass="8957">MANYMFLHFQNFEELRGGISHELGKWGRWEVDSTIGGMQLNCRSGAGGLKKMRMFKKTHMALEACDYELEEKAKEVAN</sequence>
<evidence type="ECO:0000313" key="2">
    <source>
        <dbReference type="Proteomes" id="UP001314170"/>
    </source>
</evidence>
<proteinExistence type="predicted"/>
<accession>A0AAV1R1W8</accession>
<dbReference type="Proteomes" id="UP001314170">
    <property type="component" value="Unassembled WGS sequence"/>
</dbReference>
<gene>
    <name evidence="1" type="ORF">DCAF_LOCUS4997</name>
</gene>
<name>A0AAV1R1W8_9ROSI</name>
<comment type="caution">
    <text evidence="1">The sequence shown here is derived from an EMBL/GenBank/DDBJ whole genome shotgun (WGS) entry which is preliminary data.</text>
</comment>